<comment type="similarity">
    <text evidence="1 2">Belongs to the glycosyl hydrolase 31 family.</text>
</comment>
<dbReference type="OrthoDB" id="176168at2"/>
<dbReference type="InterPro" id="IPR048395">
    <property type="entry name" value="Glyco_hydro_31_C"/>
</dbReference>
<feature type="domain" description="Glycoside hydrolase family 31 N-terminal" evidence="4">
    <location>
        <begin position="32"/>
        <end position="221"/>
    </location>
</feature>
<dbReference type="Pfam" id="PF21365">
    <property type="entry name" value="Glyco_hydro_31_3rd"/>
    <property type="match status" value="1"/>
</dbReference>
<dbReference type="InterPro" id="IPR011013">
    <property type="entry name" value="Gal_mutarotase_sf_dom"/>
</dbReference>
<dbReference type="InterPro" id="IPR013780">
    <property type="entry name" value="Glyco_hydro_b"/>
</dbReference>
<feature type="domain" description="Glycosyl hydrolase family 31 C-terminal" evidence="6">
    <location>
        <begin position="603"/>
        <end position="688"/>
    </location>
</feature>
<dbReference type="InterPro" id="IPR000322">
    <property type="entry name" value="Glyco_hydro_31_TIM"/>
</dbReference>
<dbReference type="GO" id="GO:0030246">
    <property type="term" value="F:carbohydrate binding"/>
    <property type="evidence" value="ECO:0007669"/>
    <property type="project" value="InterPro"/>
</dbReference>
<evidence type="ECO:0000259" key="4">
    <source>
        <dbReference type="Pfam" id="PF13802"/>
    </source>
</evidence>
<dbReference type="SUPFAM" id="SSF74650">
    <property type="entry name" value="Galactose mutarotase-like"/>
    <property type="match status" value="1"/>
</dbReference>
<evidence type="ECO:0000313" key="8">
    <source>
        <dbReference type="EMBL" id="TDP93601.1"/>
    </source>
</evidence>
<dbReference type="SUPFAM" id="SSF51011">
    <property type="entry name" value="Glycosyl hydrolase domain"/>
    <property type="match status" value="1"/>
</dbReference>
<gene>
    <name evidence="8" type="ORF">C7957_11283</name>
    <name evidence="7" type="ORF">C8C76_10830</name>
</gene>
<evidence type="ECO:0000259" key="6">
    <source>
        <dbReference type="Pfam" id="PF21365"/>
    </source>
</evidence>
<dbReference type="InterPro" id="IPR017853">
    <property type="entry name" value="GH"/>
</dbReference>
<dbReference type="GO" id="GO:0005975">
    <property type="term" value="P:carbohydrate metabolic process"/>
    <property type="evidence" value="ECO:0007669"/>
    <property type="project" value="InterPro"/>
</dbReference>
<keyword evidence="2" id="KW-0378">Hydrolase</keyword>
<evidence type="ECO:0000256" key="2">
    <source>
        <dbReference type="RuleBase" id="RU361185"/>
    </source>
</evidence>
<dbReference type="Proteomes" id="UP000244089">
    <property type="component" value="Unassembled WGS sequence"/>
</dbReference>
<comment type="caution">
    <text evidence="7">The sequence shown here is derived from an EMBL/GenBank/DDBJ whole genome shotgun (WGS) entry which is preliminary data.</text>
</comment>
<dbReference type="CDD" id="cd06599">
    <property type="entry name" value="GH31_glycosidase_Aec37"/>
    <property type="match status" value="1"/>
</dbReference>
<dbReference type="CDD" id="cd14752">
    <property type="entry name" value="GH31_N"/>
    <property type="match status" value="1"/>
</dbReference>
<evidence type="ECO:0000313" key="7">
    <source>
        <dbReference type="EMBL" id="PTW00138.1"/>
    </source>
</evidence>
<evidence type="ECO:0000259" key="5">
    <source>
        <dbReference type="Pfam" id="PF17137"/>
    </source>
</evidence>
<feature type="domain" description="Glycoside hydrolase family 31 TIM barrel" evidence="3">
    <location>
        <begin position="271"/>
        <end position="594"/>
    </location>
</feature>
<dbReference type="InterPro" id="IPR025887">
    <property type="entry name" value="Glyco_hydro_31_N_dom"/>
</dbReference>
<feature type="domain" description="DUF5110" evidence="5">
    <location>
        <begin position="708"/>
        <end position="771"/>
    </location>
</feature>
<reference evidence="7 9" key="1">
    <citation type="submission" date="2018-04" db="EMBL/GenBank/DDBJ databases">
        <title>Subsurface microbial communities from deep shales in Ohio and West Virginia, USA.</title>
        <authorList>
            <person name="Wrighton K."/>
        </authorList>
    </citation>
    <scope>NUCLEOTIDE SEQUENCE [LARGE SCALE GENOMIC DNA]</scope>
    <source>
        <strain evidence="8 10">MSL 7</strain>
        <strain evidence="7 9">WC1</strain>
    </source>
</reference>
<dbReference type="InterPro" id="IPR033403">
    <property type="entry name" value="DUF5110"/>
</dbReference>
<organism evidence="7 9">
    <name type="scientific">Halanaerobium saccharolyticum</name>
    <dbReference type="NCBI Taxonomy" id="43595"/>
    <lineage>
        <taxon>Bacteria</taxon>
        <taxon>Bacillati</taxon>
        <taxon>Bacillota</taxon>
        <taxon>Clostridia</taxon>
        <taxon>Halanaerobiales</taxon>
        <taxon>Halanaerobiaceae</taxon>
        <taxon>Halanaerobium</taxon>
    </lineage>
</organism>
<dbReference type="SUPFAM" id="SSF51445">
    <property type="entry name" value="(Trans)glycosidases"/>
    <property type="match status" value="1"/>
</dbReference>
<dbReference type="PANTHER" id="PTHR22762">
    <property type="entry name" value="ALPHA-GLUCOSIDASE"/>
    <property type="match status" value="1"/>
</dbReference>
<sequence length="800" mass="93962">MILKEYPFKLDKVEDNIITFVDQFKDKNNLKVKVFVLEKDIIRVMFIRDKLTMEKTWMVAPNLADVPYQGRNKFDVSPFSLPKYNYYQKEGSFVVETERLRAKIDLDGFKVTWYARQGNDWVKIAADRKTQSYNLNQHFGSGIYHYLEKAENDKYYGLGEKAGEIEKNDNRYRMTTIDAMGYDAEKSDPLYKYIPFYITRNTESEISYGLFYDNLSEAVFDFAREKDNYHGHYRYYFAESGDLDYYMILGPEMKAVTRKFSWLSGENIFEPKWSLGYSGSTMTYTDSPNAQEELMKFIADCDRHDIPCDSFQLSSGYTSIDDKRYVFNWNYSKIPDPEKMSATFNKNGIKLCANIKPCLLIDHPRYEEAKEKNLFIKNEKGEVEVSQFWDNLGSYLDFTNQDTVDWWKDNVKNQLLEFGIDSTWNDNNEYEIWSDDAYANGFGSKINMNLIRPLQSLLMMKSSFEAQKEHAPNKRPYLISRSGCPGMERYVQTWSGDNYTSWKTLKYNIKMGLGLTMSGVYNFGHDVGGFAGPAPEPELLVRWVQNGVFYPRFTIHSWNDDQSVNTPWMYQESVDSIRKAIKFREKIKPYLYNLLYESHINHTPIIKPTFYEFDEHKAYKQDLEFMLGEYMLVANVVEKGAEKRKLYLPGDTSWYEYNTNKIYQGGEEIIVDVSLDTIPLFIKEGAIIPIQDQEISFANHKKEKRAFMIYPFLDSGKEEYTLFEDDGESYNYLDGEYKKIKIEMKSDPAKIVLQLTSRGNYKLPYQEIKIYFPEFEERNIIINNESVDLDQNHSTTLVLE</sequence>
<keyword evidence="2" id="KW-0326">Glycosidase</keyword>
<name>A0A2T5RLL8_9FIRM</name>
<dbReference type="Gene3D" id="3.20.20.80">
    <property type="entry name" value="Glycosidases"/>
    <property type="match status" value="1"/>
</dbReference>
<dbReference type="EMBL" id="QAXS01000008">
    <property type="protein sequence ID" value="PTW00138.1"/>
    <property type="molecule type" value="Genomic_DNA"/>
</dbReference>
<dbReference type="Gene3D" id="2.60.40.1760">
    <property type="entry name" value="glycosyl hydrolase (family 31)"/>
    <property type="match status" value="1"/>
</dbReference>
<evidence type="ECO:0000313" key="10">
    <source>
        <dbReference type="Proteomes" id="UP000295176"/>
    </source>
</evidence>
<protein>
    <submittedName>
        <fullName evidence="7">Alpha-glucosidase</fullName>
    </submittedName>
</protein>
<dbReference type="Pfam" id="PF01055">
    <property type="entry name" value="Glyco_hydro_31_2nd"/>
    <property type="match status" value="1"/>
</dbReference>
<dbReference type="Pfam" id="PF13802">
    <property type="entry name" value="Gal_mutarotas_2"/>
    <property type="match status" value="1"/>
</dbReference>
<evidence type="ECO:0000256" key="1">
    <source>
        <dbReference type="ARBA" id="ARBA00007806"/>
    </source>
</evidence>
<accession>A0A2T5RLL8</accession>
<evidence type="ECO:0000313" key="9">
    <source>
        <dbReference type="Proteomes" id="UP000244089"/>
    </source>
</evidence>
<dbReference type="AlphaFoldDB" id="A0A2T5RLL8"/>
<proteinExistence type="inferred from homology"/>
<dbReference type="Gene3D" id="2.60.40.1180">
    <property type="entry name" value="Golgi alpha-mannosidase II"/>
    <property type="match status" value="2"/>
</dbReference>
<dbReference type="RefSeq" id="WP_108139189.1">
    <property type="nucleotide sequence ID" value="NZ_QAXS01000008.1"/>
</dbReference>
<dbReference type="PANTHER" id="PTHR22762:SF165">
    <property type="entry name" value="PUTATIVE (AFU_ORTHOLOGUE AFUA_1G06560)-RELATED"/>
    <property type="match status" value="1"/>
</dbReference>
<evidence type="ECO:0000259" key="3">
    <source>
        <dbReference type="Pfam" id="PF01055"/>
    </source>
</evidence>
<dbReference type="GO" id="GO:0004553">
    <property type="term" value="F:hydrolase activity, hydrolyzing O-glycosyl compounds"/>
    <property type="evidence" value="ECO:0007669"/>
    <property type="project" value="InterPro"/>
</dbReference>
<dbReference type="EMBL" id="SNXX01000012">
    <property type="protein sequence ID" value="TDP93601.1"/>
    <property type="molecule type" value="Genomic_DNA"/>
</dbReference>
<dbReference type="Pfam" id="PF17137">
    <property type="entry name" value="DUF5110"/>
    <property type="match status" value="1"/>
</dbReference>
<dbReference type="Proteomes" id="UP000295176">
    <property type="component" value="Unassembled WGS sequence"/>
</dbReference>